<organism evidence="5 6">
    <name type="scientific">Streptomyces doudnae</name>
    <dbReference type="NCBI Taxonomy" id="3075536"/>
    <lineage>
        <taxon>Bacteria</taxon>
        <taxon>Bacillati</taxon>
        <taxon>Actinomycetota</taxon>
        <taxon>Actinomycetes</taxon>
        <taxon>Kitasatosporales</taxon>
        <taxon>Streptomycetaceae</taxon>
        <taxon>Streptomyces</taxon>
    </lineage>
</organism>
<dbReference type="InterPro" id="IPR046342">
    <property type="entry name" value="CBS_dom_sf"/>
</dbReference>
<feature type="domain" description="CBS" evidence="4">
    <location>
        <begin position="92"/>
        <end position="149"/>
    </location>
</feature>
<feature type="domain" description="CBS" evidence="4">
    <location>
        <begin position="12"/>
        <end position="69"/>
    </location>
</feature>
<feature type="domain" description="BON" evidence="3">
    <location>
        <begin position="145"/>
        <end position="216"/>
    </location>
</feature>
<dbReference type="Pfam" id="PF04972">
    <property type="entry name" value="BON"/>
    <property type="match status" value="1"/>
</dbReference>
<dbReference type="RefSeq" id="WP_093836370.1">
    <property type="nucleotide sequence ID" value="NZ_JAVRES010000027.1"/>
</dbReference>
<proteinExistence type="predicted"/>
<dbReference type="Proteomes" id="UP001183535">
    <property type="component" value="Unassembled WGS sequence"/>
</dbReference>
<dbReference type="Gene3D" id="3.10.580.10">
    <property type="entry name" value="CBS-domain"/>
    <property type="match status" value="1"/>
</dbReference>
<keyword evidence="6" id="KW-1185">Reference proteome</keyword>
<comment type="caution">
    <text evidence="5">The sequence shown here is derived from an EMBL/GenBank/DDBJ whole genome shotgun (WGS) entry which is preliminary data.</text>
</comment>
<dbReference type="InterPro" id="IPR017080">
    <property type="entry name" value="UCP036990_CBS_BON"/>
</dbReference>
<sequence>MAPHHRLVAELMTTEVVTVRGDTSFKEIAALLAEHRVTAVPVVDDENRPTGIVSEADLLRRQASLPGPGVPPTARPAPGPVTDEAVVAGTLMTSPAVTAQPQWSIVEAARVMERHGVKRLPVVDGGGRLVGIVSRADLLRVFLRPDHTVREEITGELLAGTLDIPTSDVTVHVVDGAVTLTGTVPRRSLVSVLERLCRGVDGVVDVTCALDFRVDDLARPAPAVAAGHRPETPH</sequence>
<gene>
    <name evidence="5" type="ORF">RM877_32860</name>
</gene>
<evidence type="ECO:0000313" key="6">
    <source>
        <dbReference type="Proteomes" id="UP001183535"/>
    </source>
</evidence>
<dbReference type="InterPro" id="IPR000644">
    <property type="entry name" value="CBS_dom"/>
</dbReference>
<reference evidence="6" key="1">
    <citation type="submission" date="2023-07" db="EMBL/GenBank/DDBJ databases">
        <title>30 novel species of actinomycetes from the DSMZ collection.</title>
        <authorList>
            <person name="Nouioui I."/>
        </authorList>
    </citation>
    <scope>NUCLEOTIDE SEQUENCE [LARGE SCALE GENOMIC DNA]</scope>
    <source>
        <strain evidence="6">DSM 41981</strain>
    </source>
</reference>
<dbReference type="Gene3D" id="3.30.1340.30">
    <property type="match status" value="1"/>
</dbReference>
<evidence type="ECO:0000256" key="1">
    <source>
        <dbReference type="ARBA" id="ARBA00023122"/>
    </source>
</evidence>
<evidence type="ECO:0000256" key="2">
    <source>
        <dbReference type="PROSITE-ProRule" id="PRU00703"/>
    </source>
</evidence>
<protein>
    <submittedName>
        <fullName evidence="5">CBS domain-containing protein</fullName>
    </submittedName>
</protein>
<dbReference type="PROSITE" id="PS50914">
    <property type="entry name" value="BON"/>
    <property type="match status" value="1"/>
</dbReference>
<dbReference type="PIRSF" id="PIRSF036990">
    <property type="entry name" value="UCP036990_CBS_BON"/>
    <property type="match status" value="1"/>
</dbReference>
<dbReference type="SUPFAM" id="SSF54631">
    <property type="entry name" value="CBS-domain pair"/>
    <property type="match status" value="1"/>
</dbReference>
<dbReference type="AlphaFoldDB" id="A0ABD5F0V0"/>
<dbReference type="SMART" id="SM00116">
    <property type="entry name" value="CBS"/>
    <property type="match status" value="2"/>
</dbReference>
<name>A0ABD5F0V0_9ACTN</name>
<dbReference type="InterPro" id="IPR007055">
    <property type="entry name" value="BON_dom"/>
</dbReference>
<dbReference type="CDD" id="cd04586">
    <property type="entry name" value="CBS_pair_BON_assoc"/>
    <property type="match status" value="1"/>
</dbReference>
<accession>A0ABD5F0V0</accession>
<dbReference type="EMBL" id="JAVRES010000027">
    <property type="protein sequence ID" value="MDT0439464.1"/>
    <property type="molecule type" value="Genomic_DNA"/>
</dbReference>
<dbReference type="InterPro" id="IPR051257">
    <property type="entry name" value="Diverse_CBS-Domain"/>
</dbReference>
<dbReference type="Pfam" id="PF00571">
    <property type="entry name" value="CBS"/>
    <property type="match status" value="2"/>
</dbReference>
<dbReference type="PANTHER" id="PTHR43080:SF29">
    <property type="entry name" value="OS02G0818000 PROTEIN"/>
    <property type="match status" value="1"/>
</dbReference>
<dbReference type="PANTHER" id="PTHR43080">
    <property type="entry name" value="CBS DOMAIN-CONTAINING PROTEIN CBSX3, MITOCHONDRIAL"/>
    <property type="match status" value="1"/>
</dbReference>
<keyword evidence="1 2" id="KW-0129">CBS domain</keyword>
<evidence type="ECO:0000313" key="5">
    <source>
        <dbReference type="EMBL" id="MDT0439464.1"/>
    </source>
</evidence>
<evidence type="ECO:0000259" key="4">
    <source>
        <dbReference type="PROSITE" id="PS51371"/>
    </source>
</evidence>
<dbReference type="PROSITE" id="PS51371">
    <property type="entry name" value="CBS"/>
    <property type="match status" value="2"/>
</dbReference>
<evidence type="ECO:0000259" key="3">
    <source>
        <dbReference type="PROSITE" id="PS50914"/>
    </source>
</evidence>